<feature type="domain" description="Peptidase C39" evidence="1">
    <location>
        <begin position="21"/>
        <end position="141"/>
    </location>
</feature>
<reference evidence="2 3" key="1">
    <citation type="submission" date="2024-05" db="EMBL/GenBank/DDBJ databases">
        <title>Roseateles sp. 2.12 16S ribosomal RNA gene Genome sequencing and assembly.</title>
        <authorList>
            <person name="Woo H."/>
        </authorList>
    </citation>
    <scope>NUCLEOTIDE SEQUENCE [LARGE SCALE GENOMIC DNA]</scope>
    <source>
        <strain evidence="2 3">2.12</strain>
    </source>
</reference>
<dbReference type="InterPro" id="IPR005074">
    <property type="entry name" value="Peptidase_C39"/>
</dbReference>
<comment type="caution">
    <text evidence="2">The sequence shown here is derived from an EMBL/GenBank/DDBJ whole genome shotgun (WGS) entry which is preliminary data.</text>
</comment>
<sequence>MLPSARRPGLMRRCVARWLGQRNLARPDPVRHGALAPLAYIAGHYGLAAEGLIEASPAGSGLEALCFHALGLGLKSRVVRLEAGSLNRLQLPCLVRHEQLGWMPLVAVHEEHVTVQHPQQGRLSLPREAWAMAFMGLALEFQRAP</sequence>
<organism evidence="2 3">
    <name type="scientific">Roseateles flavus</name>
    <dbReference type="NCBI Taxonomy" id="3149041"/>
    <lineage>
        <taxon>Bacteria</taxon>
        <taxon>Pseudomonadati</taxon>
        <taxon>Pseudomonadota</taxon>
        <taxon>Betaproteobacteria</taxon>
        <taxon>Burkholderiales</taxon>
        <taxon>Sphaerotilaceae</taxon>
        <taxon>Roseateles</taxon>
    </lineage>
</organism>
<proteinExistence type="predicted"/>
<dbReference type="EMBL" id="JBDPZC010000002">
    <property type="protein sequence ID" value="MEO3712526.1"/>
    <property type="molecule type" value="Genomic_DNA"/>
</dbReference>
<protein>
    <submittedName>
        <fullName evidence="2">Cysteine peptidase family C39 domain-containing protein</fullName>
    </submittedName>
</protein>
<gene>
    <name evidence="2" type="ORF">ABDJ40_07070</name>
</gene>
<dbReference type="Gene3D" id="3.90.70.10">
    <property type="entry name" value="Cysteine proteinases"/>
    <property type="match status" value="1"/>
</dbReference>
<dbReference type="RefSeq" id="WP_347608060.1">
    <property type="nucleotide sequence ID" value="NZ_JBDPZC010000002.1"/>
</dbReference>
<dbReference type="PROSITE" id="PS50990">
    <property type="entry name" value="PEPTIDASE_C39"/>
    <property type="match status" value="1"/>
</dbReference>
<keyword evidence="3" id="KW-1185">Reference proteome</keyword>
<evidence type="ECO:0000313" key="3">
    <source>
        <dbReference type="Proteomes" id="UP001462640"/>
    </source>
</evidence>
<dbReference type="Proteomes" id="UP001462640">
    <property type="component" value="Unassembled WGS sequence"/>
</dbReference>
<evidence type="ECO:0000313" key="2">
    <source>
        <dbReference type="EMBL" id="MEO3712526.1"/>
    </source>
</evidence>
<dbReference type="Pfam" id="PF03412">
    <property type="entry name" value="Peptidase_C39"/>
    <property type="match status" value="1"/>
</dbReference>
<evidence type="ECO:0000259" key="1">
    <source>
        <dbReference type="PROSITE" id="PS50990"/>
    </source>
</evidence>
<accession>A0ABV0GBV0</accession>
<name>A0ABV0GBV0_9BURK</name>